<evidence type="ECO:0000256" key="5">
    <source>
        <dbReference type="ARBA" id="ARBA00023117"/>
    </source>
</evidence>
<dbReference type="Pfam" id="PF08880">
    <property type="entry name" value="QLQ"/>
    <property type="match status" value="1"/>
</dbReference>
<reference evidence="10" key="2">
    <citation type="submission" date="2025-09" db="UniProtKB">
        <authorList>
            <consortium name="Ensembl"/>
        </authorList>
    </citation>
    <scope>IDENTIFICATION</scope>
</reference>
<evidence type="ECO:0000256" key="3">
    <source>
        <dbReference type="ARBA" id="ARBA00022801"/>
    </source>
</evidence>
<dbReference type="GO" id="GO:0005654">
    <property type="term" value="C:nucleoplasm"/>
    <property type="evidence" value="ECO:0007669"/>
    <property type="project" value="UniProtKB-ARBA"/>
</dbReference>
<keyword evidence="4" id="KW-0805">Transcription regulation</keyword>
<dbReference type="CDD" id="cd05516">
    <property type="entry name" value="Bromo_SNF2L2"/>
    <property type="match status" value="1"/>
</dbReference>
<dbReference type="SUPFAM" id="SSF52540">
    <property type="entry name" value="P-loop containing nucleoside triphosphate hydrolases"/>
    <property type="match status" value="2"/>
</dbReference>
<dbReference type="PROSITE" id="PS51204">
    <property type="entry name" value="HSA"/>
    <property type="match status" value="1"/>
</dbReference>
<dbReference type="InterPro" id="IPR014978">
    <property type="entry name" value="Gln-Leu-Gln_QLQ"/>
</dbReference>
<dbReference type="FunFam" id="1.20.5.170:FF:000089">
    <property type="entry name" value="Putative global transcription activator SNF2L2"/>
    <property type="match status" value="1"/>
</dbReference>
<dbReference type="SMART" id="SM00297">
    <property type="entry name" value="BROMO"/>
    <property type="match status" value="1"/>
</dbReference>
<dbReference type="FunFam" id="3.40.50.300:FF:003020">
    <property type="entry name" value="SNF2-related domain-containing protein"/>
    <property type="match status" value="1"/>
</dbReference>
<dbReference type="PRINTS" id="PR00503">
    <property type="entry name" value="BROMODOMAIN"/>
</dbReference>
<dbReference type="Gene3D" id="1.20.5.170">
    <property type="match status" value="1"/>
</dbReference>
<feature type="compositionally biased region" description="Basic residues" evidence="9">
    <location>
        <begin position="451"/>
        <end position="460"/>
    </location>
</feature>
<dbReference type="GO" id="GO:0016514">
    <property type="term" value="C:SWI/SNF complex"/>
    <property type="evidence" value="ECO:0007669"/>
    <property type="project" value="UniProtKB-ARBA"/>
</dbReference>
<dbReference type="PROSITE" id="PS50014">
    <property type="entry name" value="BROMODOMAIN_2"/>
    <property type="match status" value="1"/>
</dbReference>
<dbReference type="InterPro" id="IPR037259">
    <property type="entry name" value="BRK_sf"/>
</dbReference>
<dbReference type="PROSITE" id="PS51192">
    <property type="entry name" value="HELICASE_ATP_BIND_1"/>
    <property type="match status" value="1"/>
</dbReference>
<dbReference type="InterPro" id="IPR014001">
    <property type="entry name" value="Helicase_ATP-bd"/>
</dbReference>
<dbReference type="PANTHER" id="PTHR10799">
    <property type="entry name" value="SNF2/RAD54 HELICASE FAMILY"/>
    <property type="match status" value="1"/>
</dbReference>
<dbReference type="Pfam" id="PF00176">
    <property type="entry name" value="SNF2-rel_dom"/>
    <property type="match status" value="2"/>
</dbReference>
<dbReference type="SMART" id="SM00951">
    <property type="entry name" value="QLQ"/>
    <property type="match status" value="1"/>
</dbReference>
<dbReference type="Proteomes" id="UP000694382">
    <property type="component" value="Unassembled WGS sequence"/>
</dbReference>
<dbReference type="Pfam" id="PF14619">
    <property type="entry name" value="SnAC"/>
    <property type="match status" value="1"/>
</dbReference>
<dbReference type="InterPro" id="IPR027417">
    <property type="entry name" value="P-loop_NTPase"/>
</dbReference>
<feature type="region of interest" description="Disordered" evidence="9">
    <location>
        <begin position="449"/>
        <end position="483"/>
    </location>
</feature>
<dbReference type="InterPro" id="IPR000330">
    <property type="entry name" value="SNF2_N"/>
</dbReference>
<evidence type="ECO:0000256" key="9">
    <source>
        <dbReference type="SAM" id="MobiDB-lite"/>
    </source>
</evidence>
<dbReference type="FunFam" id="3.40.50.10810:FF:000159">
    <property type="entry name" value="Predicted protein"/>
    <property type="match status" value="1"/>
</dbReference>
<evidence type="ECO:0000313" key="11">
    <source>
        <dbReference type="Proteomes" id="UP000694382"/>
    </source>
</evidence>
<keyword evidence="5" id="KW-0103">Bromodomain</keyword>
<feature type="region of interest" description="Disordered" evidence="9">
    <location>
        <begin position="509"/>
        <end position="542"/>
    </location>
</feature>
<keyword evidence="7" id="KW-0804">Transcription</keyword>
<feature type="compositionally biased region" description="Acidic residues" evidence="9">
    <location>
        <begin position="1334"/>
        <end position="1354"/>
    </location>
</feature>
<comment type="similarity">
    <text evidence="2">Belongs to the SNF2/RAD54 helicase family.</text>
</comment>
<dbReference type="CDD" id="cd18793">
    <property type="entry name" value="SF2_C_SNF"/>
    <property type="match status" value="1"/>
</dbReference>
<dbReference type="Ensembl" id="ENSCPVT00000027144.1">
    <property type="protein sequence ID" value="ENSCPVP00000025945.1"/>
    <property type="gene ID" value="ENSCPVG00000005164.2"/>
</dbReference>
<dbReference type="InterPro" id="IPR049730">
    <property type="entry name" value="SNF2/RAD54-like_C"/>
</dbReference>
<dbReference type="GO" id="GO:0042393">
    <property type="term" value="F:histone binding"/>
    <property type="evidence" value="ECO:0007669"/>
    <property type="project" value="InterPro"/>
</dbReference>
<keyword evidence="3" id="KW-0378">Hydrolase</keyword>
<dbReference type="FunFam" id="1.20.920.10:FF:000004">
    <property type="entry name" value="probable global transcription activator SNF2L2 isoform X1"/>
    <property type="match status" value="1"/>
</dbReference>
<evidence type="ECO:0000313" key="10">
    <source>
        <dbReference type="Ensembl" id="ENSCPVP00000025945.1"/>
    </source>
</evidence>
<feature type="compositionally biased region" description="Pro residues" evidence="9">
    <location>
        <begin position="180"/>
        <end position="204"/>
    </location>
</feature>
<dbReference type="Gene3D" id="1.20.920.10">
    <property type="entry name" value="Bromodomain-like"/>
    <property type="match status" value="1"/>
</dbReference>
<keyword evidence="11" id="KW-1185">Reference proteome</keyword>
<evidence type="ECO:0000256" key="7">
    <source>
        <dbReference type="ARBA" id="ARBA00023163"/>
    </source>
</evidence>
<dbReference type="Gene3D" id="3.40.50.300">
    <property type="entry name" value="P-loop containing nucleotide triphosphate hydrolases"/>
    <property type="match status" value="1"/>
</dbReference>
<feature type="compositionally biased region" description="Low complexity" evidence="9">
    <location>
        <begin position="164"/>
        <end position="179"/>
    </location>
</feature>
<reference evidence="10" key="1">
    <citation type="submission" date="2025-08" db="UniProtKB">
        <authorList>
            <consortium name="Ensembl"/>
        </authorList>
    </citation>
    <scope>IDENTIFICATION</scope>
</reference>
<dbReference type="SMART" id="SM00573">
    <property type="entry name" value="HSA"/>
    <property type="match status" value="1"/>
</dbReference>
<keyword evidence="8" id="KW-0539">Nucleus</keyword>
<dbReference type="Pfam" id="PF00439">
    <property type="entry name" value="Bromodomain"/>
    <property type="match status" value="1"/>
</dbReference>
<dbReference type="Pfam" id="PF00271">
    <property type="entry name" value="Helicase_C"/>
    <property type="match status" value="1"/>
</dbReference>
<dbReference type="InterPro" id="IPR029295">
    <property type="entry name" value="SnAC"/>
</dbReference>
<dbReference type="PROSITE" id="PS51666">
    <property type="entry name" value="QLQ"/>
    <property type="match status" value="1"/>
</dbReference>
<dbReference type="InterPro" id="IPR001650">
    <property type="entry name" value="Helicase_C-like"/>
</dbReference>
<feature type="region of interest" description="Disordered" evidence="9">
    <location>
        <begin position="1188"/>
        <end position="1227"/>
    </location>
</feature>
<proteinExistence type="inferred from homology"/>
<feature type="compositionally biased region" description="Basic and acidic residues" evidence="9">
    <location>
        <begin position="1"/>
        <end position="11"/>
    </location>
</feature>
<dbReference type="GO" id="GO:0005524">
    <property type="term" value="F:ATP binding"/>
    <property type="evidence" value="ECO:0007669"/>
    <property type="project" value="InterPro"/>
</dbReference>
<dbReference type="SMART" id="SM01314">
    <property type="entry name" value="SnAC"/>
    <property type="match status" value="1"/>
</dbReference>
<dbReference type="SUPFAM" id="SSF47370">
    <property type="entry name" value="Bromodomain"/>
    <property type="match status" value="1"/>
</dbReference>
<dbReference type="Gene3D" id="3.40.50.10810">
    <property type="entry name" value="Tandem AAA-ATPase domain"/>
    <property type="match status" value="2"/>
</dbReference>
<dbReference type="InterPro" id="IPR038718">
    <property type="entry name" value="SNF2-like_sf"/>
</dbReference>
<sequence length="1427" mass="161302">MHEKGIPEDPRYGQMKGMGMRPGGHAGMGPPPSPMDQHSQGYPSPLGGSEHASSPVPSNGPSSSSAGGSGAALDGSGSDSPALGRGPSPFNAAQLHQLRAQIMAYKLLARGQPLPEHLQVAVQGKRPLPGMQPQIPALPPPAGAAQGPGQAPGAGPAPPGYSRPHGPLSAAAPGGAPQKLLPPPPAGRPSPVPPAVPPASPGPLRPRRGSRRPALPMHPKQNRITPIQKPRGLDPVEILQEREYRLQARIAHRIQELENLPGSLAGDLRTKATIELKALRLLNFQRQLRQEVVVCMRRDTALETALNAKAYKRSKRQSLCEARITEKLEKQQKIEQERKRRQKHQEYLNSILQHAKDFKEYHRSVSGKIQKLTKAVATYHANTEREQKKENERIEKERMRRLMAEDEEGYRKLIDQKKDKRLAYLLQQTDEYVANLTELVRQHKAAQVAKEKKKKKKKKKAENAEGQAPAIGPDGEPLDETSQMSDLPVKVIHVESGKILTGTDAPKAGQLEEEEEEQPQPAQPALPVEEKKKIPDPDSDDVSEVDARHIIENAKQDVDDEYGVSQALARGLQSYYAVAHAVTARVDKQSALMVNGVLKQYQIKGLEWLVSLYNNNLNGILADEMGLGKTIQTIALITYLMEHKRINGPFLIIVPLSTLSNWAYEFDKWAPGKFNVLLTTYEYIIKDKHILAKIRWKYMIVDEGHRMKNHHCKLTQVLNTHYVAPRRLLLTGTPLQNKLPELWALLNFLLPTIFKSCSTFEQWFNAPFAMTGEKVDLNEEETILIIRRLHKVLRPFLLRRLKKEVEAQLPEKVEYVIKCDMSALQRVLYRHMQAKGVLLTDGSEKDKKGKGGTKTLMNTIMQLRKICNHPYMFQHIEESFSEHLGFTGGIVQGLDLYRASGKFELLDRILPKLRATNHKVLLFCQMTSLMTIMEDYFAYRGFKYLRLDGTTKAEDRGMLLKTFNEPGSEYFIFLLSTRAGGLGLNLQSADTVIIFDSDWNPHQDLQAQDRAHRIGQQNEVRVLRLCTVNSVEEKILAAAKYKLNVDQKVIQAGMFDQKSSSHERRAFLQAILEHEEQDEEEDEVPDDETVNQMIARHEEEFDLFMRMDLDRRREEARNPKRKPRLMEEDELPSWILKDDAEVERLTCEEEEEKMFGRGSRHRKEVDYSDSLTEKQWLKAIEEGTLEEIEEEVRQKKSSRTSDEEIRKQKKRGRPPAEKLSPNPPPLTRKMRKIVDAVIKYKDSSGRQLSEVFIQLPSRKELPEYYELIRKPVDFKKIKERIRNHKYRSLNDLEKDVMLLCQNAQTFNLEGSLIYEDSIVLQSVFTSVRQKVEKEEESDGEESEEEEEGEEEGSESEGAPADGVLGIGGIHGISGINGINGMGLLGLDGINGISMISGMGSMGLIGLVGWDQWWDQWNGINGRDQWDQ</sequence>
<dbReference type="SMART" id="SM00487">
    <property type="entry name" value="DEXDc"/>
    <property type="match status" value="1"/>
</dbReference>
<evidence type="ECO:0000256" key="4">
    <source>
        <dbReference type="ARBA" id="ARBA00023015"/>
    </source>
</evidence>
<dbReference type="Pfam" id="PF07533">
    <property type="entry name" value="BRK"/>
    <property type="match status" value="1"/>
</dbReference>
<feature type="compositionally biased region" description="Basic and acidic residues" evidence="9">
    <location>
        <begin position="1191"/>
        <end position="1206"/>
    </location>
</feature>
<accession>A0A8U8BMC3</accession>
<feature type="region of interest" description="Disordered" evidence="9">
    <location>
        <begin position="1"/>
        <end position="90"/>
    </location>
</feature>
<dbReference type="SMART" id="SM00592">
    <property type="entry name" value="BRK"/>
    <property type="match status" value="1"/>
</dbReference>
<feature type="compositionally biased region" description="Low complexity" evidence="9">
    <location>
        <begin position="52"/>
        <end position="82"/>
    </location>
</feature>
<dbReference type="SUPFAM" id="SSF160481">
    <property type="entry name" value="BRK domain-like"/>
    <property type="match status" value="1"/>
</dbReference>
<dbReference type="InterPro" id="IPR014012">
    <property type="entry name" value="HSA_dom"/>
</dbReference>
<dbReference type="InterPro" id="IPR006576">
    <property type="entry name" value="BRK_domain"/>
</dbReference>
<feature type="region of interest" description="Disordered" evidence="9">
    <location>
        <begin position="1330"/>
        <end position="1360"/>
    </location>
</feature>
<evidence type="ECO:0000256" key="8">
    <source>
        <dbReference type="ARBA" id="ARBA00023242"/>
    </source>
</evidence>
<organism evidence="10 11">
    <name type="scientific">Geospiza parvula</name>
    <name type="common">Small tree-finch</name>
    <name type="synonym">Camarhynchus parvulus</name>
    <dbReference type="NCBI Taxonomy" id="87175"/>
    <lineage>
        <taxon>Eukaryota</taxon>
        <taxon>Metazoa</taxon>
        <taxon>Chordata</taxon>
        <taxon>Craniata</taxon>
        <taxon>Vertebrata</taxon>
        <taxon>Euteleostomi</taxon>
        <taxon>Archelosauria</taxon>
        <taxon>Archosauria</taxon>
        <taxon>Dinosauria</taxon>
        <taxon>Saurischia</taxon>
        <taxon>Theropoda</taxon>
        <taxon>Coelurosauria</taxon>
        <taxon>Aves</taxon>
        <taxon>Neognathae</taxon>
        <taxon>Neoaves</taxon>
        <taxon>Telluraves</taxon>
        <taxon>Australaves</taxon>
        <taxon>Passeriformes</taxon>
        <taxon>Thraupidae</taxon>
        <taxon>Camarhynchus</taxon>
    </lineage>
</organism>
<dbReference type="Pfam" id="PF07529">
    <property type="entry name" value="HSA"/>
    <property type="match status" value="1"/>
</dbReference>
<dbReference type="SMART" id="SM00490">
    <property type="entry name" value="HELICc"/>
    <property type="match status" value="1"/>
</dbReference>
<dbReference type="GO" id="GO:0016787">
    <property type="term" value="F:hydrolase activity"/>
    <property type="evidence" value="ECO:0007669"/>
    <property type="project" value="UniProtKB-KW"/>
</dbReference>
<evidence type="ECO:0000256" key="1">
    <source>
        <dbReference type="ARBA" id="ARBA00004123"/>
    </source>
</evidence>
<dbReference type="PROSITE" id="PS00633">
    <property type="entry name" value="BROMODOMAIN_1"/>
    <property type="match status" value="1"/>
</dbReference>
<protein>
    <submittedName>
        <fullName evidence="10">Uncharacterized protein</fullName>
    </submittedName>
</protein>
<dbReference type="InterPro" id="IPR036427">
    <property type="entry name" value="Bromodomain-like_sf"/>
</dbReference>
<dbReference type="InterPro" id="IPR001487">
    <property type="entry name" value="Bromodomain"/>
</dbReference>
<evidence type="ECO:0000256" key="2">
    <source>
        <dbReference type="ARBA" id="ARBA00007025"/>
    </source>
</evidence>
<feature type="compositionally biased region" description="Low complexity" evidence="9">
    <location>
        <begin position="143"/>
        <end position="154"/>
    </location>
</feature>
<dbReference type="GO" id="GO:0006355">
    <property type="term" value="P:regulation of DNA-templated transcription"/>
    <property type="evidence" value="ECO:0007669"/>
    <property type="project" value="InterPro"/>
</dbReference>
<keyword evidence="6" id="KW-0010">Activator</keyword>
<dbReference type="PROSITE" id="PS51194">
    <property type="entry name" value="HELICASE_CTER"/>
    <property type="match status" value="1"/>
</dbReference>
<evidence type="ECO:0000256" key="6">
    <source>
        <dbReference type="ARBA" id="ARBA00023159"/>
    </source>
</evidence>
<comment type="subcellular location">
    <subcellularLocation>
        <location evidence="1">Nucleus</location>
    </subcellularLocation>
</comment>
<name>A0A8U8BMC3_GEOPR</name>
<feature type="region of interest" description="Disordered" evidence="9">
    <location>
        <begin position="126"/>
        <end position="233"/>
    </location>
</feature>
<dbReference type="InterPro" id="IPR018359">
    <property type="entry name" value="Bromodomain_CS"/>
</dbReference>